<reference evidence="1 2" key="1">
    <citation type="submission" date="2013-02" db="EMBL/GenBank/DDBJ databases">
        <authorList>
            <person name="Genoscope - CEA"/>
        </authorList>
    </citation>
    <scope>NUCLEOTIDE SEQUENCE [LARGE SCALE GENOMIC DNA]</scope>
    <source>
        <strain evidence="1 2">STM 2683</strain>
    </source>
</reference>
<proteinExistence type="predicted"/>
<evidence type="ECO:0000313" key="1">
    <source>
        <dbReference type="EMBL" id="CCV09462.1"/>
    </source>
</evidence>
<dbReference type="STRING" id="1297569.MESS2_p140006"/>
<comment type="caution">
    <text evidence="1">The sequence shown here is derived from an EMBL/GenBank/DDBJ whole genome shotgun (WGS) entry which is preliminary data.</text>
</comment>
<evidence type="ECO:0000313" key="2">
    <source>
        <dbReference type="Proteomes" id="UP000012062"/>
    </source>
</evidence>
<keyword evidence="2" id="KW-1185">Reference proteome</keyword>
<gene>
    <name evidence="1" type="ORF">MESS2_p140006</name>
</gene>
<dbReference type="AlphaFoldDB" id="M5EZ52"/>
<sequence length="55" mass="6107">MTFNDSADSKQLSILATVVDDYCHQAGIAVGDQARERLGRQRLACRPLVPTKPHR</sequence>
<accession>M5EZ52</accession>
<dbReference type="EMBL" id="CAUM01000177">
    <property type="protein sequence ID" value="CCV09462.1"/>
    <property type="molecule type" value="Genomic_DNA"/>
</dbReference>
<protein>
    <submittedName>
        <fullName evidence="1">Uncharacterized protein</fullName>
    </submittedName>
</protein>
<dbReference type="Proteomes" id="UP000012062">
    <property type="component" value="Unassembled WGS sequence"/>
</dbReference>
<organism evidence="1 2">
    <name type="scientific">Mesorhizobium metallidurans STM 2683</name>
    <dbReference type="NCBI Taxonomy" id="1297569"/>
    <lineage>
        <taxon>Bacteria</taxon>
        <taxon>Pseudomonadati</taxon>
        <taxon>Pseudomonadota</taxon>
        <taxon>Alphaproteobacteria</taxon>
        <taxon>Hyphomicrobiales</taxon>
        <taxon>Phyllobacteriaceae</taxon>
        <taxon>Mesorhizobium</taxon>
    </lineage>
</organism>
<name>M5EZ52_9HYPH</name>